<feature type="domain" description="TIR" evidence="10">
    <location>
        <begin position="6"/>
        <end position="175"/>
    </location>
</feature>
<dbReference type="Pfam" id="PF07725">
    <property type="entry name" value="LRR_3"/>
    <property type="match status" value="1"/>
</dbReference>
<dbReference type="Proteomes" id="UP000087171">
    <property type="component" value="Chromosome Ca7"/>
</dbReference>
<name>A0A1S3EGK3_CICAR</name>
<dbReference type="Pfam" id="PF23282">
    <property type="entry name" value="WHD_ROQ1"/>
    <property type="match status" value="2"/>
</dbReference>
<feature type="compositionally biased region" description="Basic and acidic residues" evidence="9">
    <location>
        <begin position="2908"/>
        <end position="2917"/>
    </location>
</feature>
<dbReference type="FunFam" id="3.40.50.10140:FF:000007">
    <property type="entry name" value="Disease resistance protein (TIR-NBS-LRR class)"/>
    <property type="match status" value="2"/>
</dbReference>
<feature type="region of interest" description="Disordered" evidence="9">
    <location>
        <begin position="3079"/>
        <end position="3103"/>
    </location>
</feature>
<evidence type="ECO:0000313" key="12">
    <source>
        <dbReference type="RefSeq" id="XP_012574081.2"/>
    </source>
</evidence>
<evidence type="ECO:0000256" key="6">
    <source>
        <dbReference type="ARBA" id="ARBA00023027"/>
    </source>
</evidence>
<dbReference type="OrthoDB" id="1055097at2759"/>
<dbReference type="Pfam" id="PF01582">
    <property type="entry name" value="TIR"/>
    <property type="match status" value="2"/>
</dbReference>
<dbReference type="KEGG" id="cam:101515491"/>
<keyword evidence="3" id="KW-0677">Repeat</keyword>
<dbReference type="RefSeq" id="XP_012574081.2">
    <property type="nucleotide sequence ID" value="XM_012718627.2"/>
</dbReference>
<reference evidence="11" key="1">
    <citation type="journal article" date="2013" name="Nat. Biotechnol.">
        <title>Draft genome sequence of chickpea (Cicer arietinum) provides a resource for trait improvement.</title>
        <authorList>
            <person name="Varshney R.K."/>
            <person name="Song C."/>
            <person name="Saxena R.K."/>
            <person name="Azam S."/>
            <person name="Yu S."/>
            <person name="Sharpe A.G."/>
            <person name="Cannon S."/>
            <person name="Baek J."/>
            <person name="Rosen B.D."/>
            <person name="Tar'an B."/>
            <person name="Millan T."/>
            <person name="Zhang X."/>
            <person name="Ramsay L.D."/>
            <person name="Iwata A."/>
            <person name="Wang Y."/>
            <person name="Nelson W."/>
            <person name="Farmer A.D."/>
            <person name="Gaur P.M."/>
            <person name="Soderlund C."/>
            <person name="Penmetsa R.V."/>
            <person name="Xu C."/>
            <person name="Bharti A.K."/>
            <person name="He W."/>
            <person name="Winter P."/>
            <person name="Zhao S."/>
            <person name="Hane J.K."/>
            <person name="Carrasquilla-Garcia N."/>
            <person name="Condie J.A."/>
            <person name="Upadhyaya H.D."/>
            <person name="Luo M.C."/>
            <person name="Thudi M."/>
            <person name="Gowda C.L."/>
            <person name="Singh N.P."/>
            <person name="Lichtenzveig J."/>
            <person name="Gali K.K."/>
            <person name="Rubio J."/>
            <person name="Nadarajan N."/>
            <person name="Dolezel J."/>
            <person name="Bansal K.C."/>
            <person name="Xu X."/>
            <person name="Edwards D."/>
            <person name="Zhang G."/>
            <person name="Kahl G."/>
            <person name="Gil J."/>
            <person name="Singh K.B."/>
            <person name="Datta S.K."/>
            <person name="Jackson S.A."/>
            <person name="Wang J."/>
            <person name="Cook D.R."/>
        </authorList>
    </citation>
    <scope>NUCLEOTIDE SEQUENCE [LARGE SCALE GENOMIC DNA]</scope>
    <source>
        <strain evidence="11">cv. CDC Frontier</strain>
    </source>
</reference>
<dbReference type="GO" id="GO:0006952">
    <property type="term" value="P:defense response"/>
    <property type="evidence" value="ECO:0007669"/>
    <property type="project" value="UniProtKB-KW"/>
</dbReference>
<evidence type="ECO:0000256" key="2">
    <source>
        <dbReference type="ARBA" id="ARBA00022614"/>
    </source>
</evidence>
<evidence type="ECO:0000256" key="9">
    <source>
        <dbReference type="SAM" id="MobiDB-lite"/>
    </source>
</evidence>
<dbReference type="SUPFAM" id="SSF52200">
    <property type="entry name" value="Toll/Interleukin receptor TIR domain"/>
    <property type="match status" value="2"/>
</dbReference>
<dbReference type="InterPro" id="IPR044974">
    <property type="entry name" value="Disease_R_plants"/>
</dbReference>
<evidence type="ECO:0000256" key="7">
    <source>
        <dbReference type="ARBA" id="ARBA00047304"/>
    </source>
</evidence>
<evidence type="ECO:0000256" key="1">
    <source>
        <dbReference type="ARBA" id="ARBA00011982"/>
    </source>
</evidence>
<dbReference type="SMART" id="SM00382">
    <property type="entry name" value="AAA"/>
    <property type="match status" value="2"/>
</dbReference>
<feature type="region of interest" description="Disordered" evidence="9">
    <location>
        <begin position="2889"/>
        <end position="2941"/>
    </location>
</feature>
<evidence type="ECO:0000259" key="10">
    <source>
        <dbReference type="PROSITE" id="PS50104"/>
    </source>
</evidence>
<dbReference type="GeneID" id="101515491"/>
<feature type="compositionally biased region" description="Basic and acidic residues" evidence="9">
    <location>
        <begin position="2805"/>
        <end position="2814"/>
    </location>
</feature>
<dbReference type="InterPro" id="IPR045344">
    <property type="entry name" value="C-JID"/>
</dbReference>
<keyword evidence="8" id="KW-0175">Coiled coil</keyword>
<evidence type="ECO:0000256" key="8">
    <source>
        <dbReference type="SAM" id="Coils"/>
    </source>
</evidence>
<dbReference type="InterPro" id="IPR027417">
    <property type="entry name" value="P-loop_NTPase"/>
</dbReference>
<keyword evidence="5" id="KW-0611">Plant defense</keyword>
<feature type="region of interest" description="Disordered" evidence="9">
    <location>
        <begin position="1179"/>
        <end position="1216"/>
    </location>
</feature>
<protein>
    <recommendedName>
        <fullName evidence="1">ADP-ribosyl cyclase/cyclic ADP-ribose hydrolase</fullName>
        <ecNumber evidence="1">3.2.2.6</ecNumber>
    </recommendedName>
</protein>
<evidence type="ECO:0000256" key="4">
    <source>
        <dbReference type="ARBA" id="ARBA00022801"/>
    </source>
</evidence>
<feature type="domain" description="TIR" evidence="10">
    <location>
        <begin position="1613"/>
        <end position="1784"/>
    </location>
</feature>
<sequence>MRTSTKKYDVFISFRGEDTRAHFTAQLHQALTNRNIKSYIDYELVKGDEVGPALAKAIQDSHMSLVVFSENYATSKWCLDELLHILQCRELHGQVVIPVFCNIDPSHVRHQKESYQIAFAKYDRELANSKSHADKVSEWKAALTLAANLSGWDSRKYRDDSQVIENIVEDVLQKLSLMYPNELKDVVKIDENIELLLKTIPRIGIWGMSGIGKTTIAKQIFAKNFAHYDNVCFLEKVSEESQKVGPIIVRNKLLSELLKREITASDIHGLRKFIKRRLSGKKSFIVLDDVDNATQLDDLCGVLDDLGPNSRLIITTRDRHMLSGKVDEIYEVTTWKLKDSLMLFSLGAFKQSHPRKGFEFFSKRAVEYAGGVPLALKVLGSHFCSRNVEFWESELNYYESKGGALHEIQQVLRVSYNGLSWREKEMFLDIAFFFKGENKDLVTRILDAFGFNATSGIIILEDKALISISNNNRIQMHDLLQKIAFDIVQEKYNDSGKRSRLRDAKDICDVLGNNKGTDAIEGIIFDLSQQVDLHVRADTFNVMTKLRFLKFHIPPGKKKLGTVHLPKVMMPFFDKLTYLEWNGYPLKSLPQPFRAEQLIEIHLPHSNVEYLWYGMQELVNLEAVDLSECKHLINLPDLSGALKLKQLRLSGCESLCEVQASAFSKDTLHTLLLDRCTKLQSLVSEKHLTSLIKFSVNGCLSLKEFSLSSDSIKKLDLSNTGIEILHSSIGGMDKLMWLNLEGLNLTNLPNELSRLRSLTQLRVSMCSVVTKSKLEAIFDGLESLTLLHLKDCCNLFELPANISSLTSLYELRLDGSSVEKLPASIKYLSGLEVQSLDNCSKLRCLPELPSSIKEFQANNCTSLVTVSTLKTFSISMIGKKKYISFKNSIKMELDGPSLDRITEDAILMMRSAAFHNVLVRKYRFQTHSFNYNSAEVCLPGRKVPTQFKHRSTTYSSVTIDVSNSLGFIFSVVVSPYNRTQHRGYFVEILCQGYSEDGKRRVGYRSWCNHKPFTKLNMDHVFVWYDPYHSDSILRSIERNISFEFSVSTYTSSRRELGGLLSIKECGICPIYYSESQRVLSTGNLDKDLRLELSEAIQFESRSVKGYDEGEGTDIESFEIGDNKEDTGILNRQFDLNEHCHSSYECLIVSNDTQVYDKPQKKENWDYDDNSKEMMKFKILPESTSTKSGEEIGTSSHKQEQFEKEEDSTGEGSDVESPFNKEIKETKNLQQSPLSLVNNLEIPFDSYTNFLQLQEAPKKLNPNSPMASESSSSKPSASKGSIRRTEEDSSKLSTPAEHSPVDYSEYKRILEEDPLAIMEKLLSGELSSSSQPSQSTIQAEATETQSESIEMLLNRLRQLAFSRNLLKHLPNDVTLEKEVKALLVKLNHRANELSEKQSSGITDFTRIFIEATVNIDEGKLSNDTLQQLKVDHKDAICKLQASKDKIIKFEESITVGEDNIKDMDVQIEDIKVQIRLLEEKAFKVQQEKSKLEDACSKCKEKRREMVEEAKNIASKTIQACEKIDHVKKKKWELDSNFEMLEGHYAIMRLLPPFVSRKTPVVIDLTAETHCTKEEELKNLPINQLHDPWRRTETVFWWQCAVPANILSKMSYSKKKHDVFLSFRGEDTRIGFTKDLYEALRHKSINTYIDYLLKRGEDVWPSLAKAIEDSHVSIIVFSENYASSKWCLEELVKILECRRKVHGQVVIPVFYKTDPSHIRNQSGSYEKAFAKHERDLGENDVDSKQKVLNWKAALTEAANISGWDSQTHKVESDLIENIVNDVLQKIQLKYPNELEGIVGNEKDCLSVESLIQRVQILGIWGMGGMGKSTIAKVLFAKLFAQYDFVLFANAKEYSLSKLLSELLKEEISPSNVVASTFHMRRLRSNKLFIVLDNVESLDQFQYLCRDYGELSKSSRLIITTRDRQLLSGRVHCIYEVKQWEDKESLELFSIEAFKQSHPEKGFEELSQRAIAYAGGVPMALKVLGSNLRSKDTVFWKSTFRKLDMFPKEEIQKVLKVSYDGLDPLEKKIFLDIAFFFKGEKKDHVIRILDACGLEASSGIEVLEDKALITISNDSKIQMHDLLKKMGSDIIRKECGLNPATHIRLSGSEALEVIKQNKGTSSIEGITLDLSQNNDFPLCSDTFTKMKALRILKFYIPLGQSCNNAYLNLPIVLEPFSNELRYFEWIGYPFEALPQHFCAKFLVEIRMPHSNVQRLWQGMQELDTLEGIDLSECRHFVQLPDLSKASRLKWVNLSGCVSLVDLHPSVLGAETLTSLILDRCTKLRSVKGWKHLFFLEKISIIGCTNLKEFAVSSDLIENLDLSSTGIQKLDLSVGVPHNLKRLNLEDSRLEHLPKELPSLKYIKELKISGSGLTVNKQQLHALFDGLRSLQILHLKDCNKVFELPDNISVLSELQELMLVGSNVIRLPESIKHLQQLEILSLENCREIQYLPELPPLIKLLNAVNCMSLVSVSNLKTIATKMMGNAKYISFRNCLNLNGHSLDLIMESLNLTMMSATFQNVSVRRLRVAVHSYNYTSVEACLPGRRVPRQFRYQTTTESFITIELPNHSNLLGFIYSVVVSPADGMKKDGARIKCQCNLGEEGIKATWLNTYVTELNSDHVYLWYDPFHCDSILKFYEPKLCFEFCITNDAGEVDGSICIKECGVRPVCVDELQSVLQELELDSEKKNELKKAMELESGHRIILKSIEKRSTNIIEESDSESSAGKGQQHNTTKPTKGFSRFFSIDKLLHSSFLKVSKSQTKSSAVRGSKENAKNSTEVVVQVKSKGNKETLVEPDDTLPEFVGSQSDKTNESKEKSKPKSAIFKLESVEEDIENESHLNVEMSTGSSSKETGTSHEESITNSAEVFKRKGNVARPTESDVGLHLPVMSVVEENASDNKSNENNYDLQDSFDETKNKEEKPNIQGGQIIVPNTNDMINEPDQEKEDVPIMDLSKPEGEEDRSDEDSFVKLESILFGSAESSPEATSSTSDVAVKAALHNLQCLLENSLESILSDVELQRKLHISLECIKQASHEKVSPNVAKLVENMTSSIKDLFKDFTLNKKVVEDHISRLQQREKLMQRVRDGKKQKDLLKKEKSQCEDENERLEEEGKKLDEKIRILIEQKKGIEVEKSKLKESMEICEGEKKKLEDEAKNMITESKELMSSIKNSKSLYAAALSKQQKLKDKWEGFRTAFADNYGSN</sequence>
<dbReference type="PROSITE" id="PS50104">
    <property type="entry name" value="TIR"/>
    <property type="match status" value="2"/>
</dbReference>
<feature type="coiled-coil region" evidence="8">
    <location>
        <begin position="2666"/>
        <end position="2693"/>
    </location>
</feature>
<feature type="compositionally biased region" description="Polar residues" evidence="9">
    <location>
        <begin position="2717"/>
        <end position="2731"/>
    </location>
</feature>
<dbReference type="InterPro" id="IPR011713">
    <property type="entry name" value="Leu-rich_rpt_3"/>
</dbReference>
<dbReference type="Pfam" id="PF00931">
    <property type="entry name" value="NB-ARC"/>
    <property type="match status" value="2"/>
</dbReference>
<dbReference type="SUPFAM" id="SSF46785">
    <property type="entry name" value="Winged helix' DNA-binding domain"/>
    <property type="match status" value="2"/>
</dbReference>
<keyword evidence="2" id="KW-0433">Leucine-rich repeat</keyword>
<gene>
    <name evidence="12" type="primary">LOC101515491</name>
</gene>
<dbReference type="InterPro" id="IPR035897">
    <property type="entry name" value="Toll_tir_struct_dom_sf"/>
</dbReference>
<feature type="region of interest" description="Disordered" evidence="9">
    <location>
        <begin position="2836"/>
        <end position="2875"/>
    </location>
</feature>
<keyword evidence="11" id="KW-1185">Reference proteome</keyword>
<dbReference type="EC" id="3.2.2.6" evidence="1"/>
<feature type="region of interest" description="Disordered" evidence="9">
    <location>
        <begin position="1257"/>
        <end position="1304"/>
    </location>
</feature>
<dbReference type="PANTHER" id="PTHR11017">
    <property type="entry name" value="LEUCINE-RICH REPEAT-CONTAINING PROTEIN"/>
    <property type="match status" value="1"/>
</dbReference>
<dbReference type="Gene3D" id="3.40.50.10140">
    <property type="entry name" value="Toll/interleukin-1 receptor homology (TIR) domain"/>
    <property type="match status" value="2"/>
</dbReference>
<proteinExistence type="predicted"/>
<feature type="compositionally biased region" description="Basic and acidic residues" evidence="9">
    <location>
        <begin position="3079"/>
        <end position="3095"/>
    </location>
</feature>
<dbReference type="InterPro" id="IPR002182">
    <property type="entry name" value="NB-ARC"/>
</dbReference>
<dbReference type="Gene3D" id="3.80.10.10">
    <property type="entry name" value="Ribonuclease Inhibitor"/>
    <property type="match status" value="4"/>
</dbReference>
<dbReference type="SUPFAM" id="SSF52058">
    <property type="entry name" value="L domain-like"/>
    <property type="match status" value="2"/>
</dbReference>
<feature type="compositionally biased region" description="Low complexity" evidence="9">
    <location>
        <begin position="1263"/>
        <end position="1279"/>
    </location>
</feature>
<dbReference type="InterPro" id="IPR000157">
    <property type="entry name" value="TIR_dom"/>
</dbReference>
<evidence type="ECO:0000256" key="3">
    <source>
        <dbReference type="ARBA" id="ARBA00022737"/>
    </source>
</evidence>
<accession>A0A1S3EGK3</accession>
<dbReference type="InterPro" id="IPR003593">
    <property type="entry name" value="AAA+_ATPase"/>
</dbReference>
<organism evidence="11 12">
    <name type="scientific">Cicer arietinum</name>
    <name type="common">Chickpea</name>
    <name type="synonym">Garbanzo</name>
    <dbReference type="NCBI Taxonomy" id="3827"/>
    <lineage>
        <taxon>Eukaryota</taxon>
        <taxon>Viridiplantae</taxon>
        <taxon>Streptophyta</taxon>
        <taxon>Embryophyta</taxon>
        <taxon>Tracheophyta</taxon>
        <taxon>Spermatophyta</taxon>
        <taxon>Magnoliopsida</taxon>
        <taxon>eudicotyledons</taxon>
        <taxon>Gunneridae</taxon>
        <taxon>Pentapetalae</taxon>
        <taxon>rosids</taxon>
        <taxon>fabids</taxon>
        <taxon>Fabales</taxon>
        <taxon>Fabaceae</taxon>
        <taxon>Papilionoideae</taxon>
        <taxon>50 kb inversion clade</taxon>
        <taxon>NPAAA clade</taxon>
        <taxon>Hologalegina</taxon>
        <taxon>IRL clade</taxon>
        <taxon>Cicereae</taxon>
        <taxon>Cicer</taxon>
    </lineage>
</organism>
<dbReference type="InterPro" id="IPR042197">
    <property type="entry name" value="Apaf_helical"/>
</dbReference>
<reference evidence="12" key="2">
    <citation type="submission" date="2025-08" db="UniProtKB">
        <authorList>
            <consortium name="RefSeq"/>
        </authorList>
    </citation>
    <scope>IDENTIFICATION</scope>
    <source>
        <tissue evidence="12">Etiolated seedlings</tissue>
    </source>
</reference>
<evidence type="ECO:0000256" key="5">
    <source>
        <dbReference type="ARBA" id="ARBA00022821"/>
    </source>
</evidence>
<dbReference type="InterPro" id="IPR036390">
    <property type="entry name" value="WH_DNA-bd_sf"/>
</dbReference>
<dbReference type="Gene3D" id="3.40.50.300">
    <property type="entry name" value="P-loop containing nucleotide triphosphate hydrolases"/>
    <property type="match status" value="2"/>
</dbReference>
<dbReference type="Pfam" id="PF20160">
    <property type="entry name" value="C-JID"/>
    <property type="match status" value="1"/>
</dbReference>
<dbReference type="GO" id="GO:0061809">
    <property type="term" value="F:NAD+ nucleosidase activity, cyclic ADP-ribose generating"/>
    <property type="evidence" value="ECO:0007669"/>
    <property type="project" value="UniProtKB-EC"/>
</dbReference>
<dbReference type="PRINTS" id="PR00364">
    <property type="entry name" value="DISEASERSIST"/>
</dbReference>
<dbReference type="InterPro" id="IPR032675">
    <property type="entry name" value="LRR_dom_sf"/>
</dbReference>
<dbReference type="SUPFAM" id="SSF52540">
    <property type="entry name" value="P-loop containing nucleoside triphosphate hydrolases"/>
    <property type="match status" value="2"/>
</dbReference>
<dbReference type="PaxDb" id="3827-XP_004510490.1"/>
<keyword evidence="6" id="KW-0520">NAD</keyword>
<comment type="catalytic activity">
    <reaction evidence="7">
        <text>NAD(+) + H2O = ADP-D-ribose + nicotinamide + H(+)</text>
        <dbReference type="Rhea" id="RHEA:16301"/>
        <dbReference type="ChEBI" id="CHEBI:15377"/>
        <dbReference type="ChEBI" id="CHEBI:15378"/>
        <dbReference type="ChEBI" id="CHEBI:17154"/>
        <dbReference type="ChEBI" id="CHEBI:57540"/>
        <dbReference type="ChEBI" id="CHEBI:57967"/>
        <dbReference type="EC" id="3.2.2.6"/>
    </reaction>
    <physiologicalReaction direction="left-to-right" evidence="7">
        <dbReference type="Rhea" id="RHEA:16302"/>
    </physiologicalReaction>
</comment>
<feature type="region of interest" description="Disordered" evidence="9">
    <location>
        <begin position="2756"/>
        <end position="2819"/>
    </location>
</feature>
<dbReference type="GO" id="GO:0007165">
    <property type="term" value="P:signal transduction"/>
    <property type="evidence" value="ECO:0007669"/>
    <property type="project" value="InterPro"/>
</dbReference>
<evidence type="ECO:0000313" key="11">
    <source>
        <dbReference type="Proteomes" id="UP000087171"/>
    </source>
</evidence>
<feature type="coiled-coil region" evidence="8">
    <location>
        <begin position="1459"/>
        <end position="1507"/>
    </location>
</feature>
<feature type="region of interest" description="Disordered" evidence="9">
    <location>
        <begin position="2711"/>
        <end position="2734"/>
    </location>
</feature>
<dbReference type="SMART" id="SM00255">
    <property type="entry name" value="TIR"/>
    <property type="match status" value="2"/>
</dbReference>
<dbReference type="PANTHER" id="PTHR11017:SF562">
    <property type="entry name" value="ADP-RIBOSYL CYCLASE_CYCLIC ADP-RIBOSE HYDROLASE"/>
    <property type="match status" value="1"/>
</dbReference>
<keyword evidence="4" id="KW-0378">Hydrolase</keyword>
<dbReference type="Gene3D" id="1.10.8.430">
    <property type="entry name" value="Helical domain of apoptotic protease-activating factors"/>
    <property type="match status" value="2"/>
</dbReference>
<dbReference type="InterPro" id="IPR058192">
    <property type="entry name" value="WHD_ROQ1-like"/>
</dbReference>
<dbReference type="GO" id="GO:0043531">
    <property type="term" value="F:ADP binding"/>
    <property type="evidence" value="ECO:0007669"/>
    <property type="project" value="InterPro"/>
</dbReference>
<feature type="compositionally biased region" description="Polar residues" evidence="9">
    <location>
        <begin position="2893"/>
        <end position="2903"/>
    </location>
</feature>